<evidence type="ECO:0000313" key="2">
    <source>
        <dbReference type="Proteomes" id="UP001559025"/>
    </source>
</evidence>
<dbReference type="Proteomes" id="UP001559025">
    <property type="component" value="Unassembled WGS sequence"/>
</dbReference>
<name>A0ABV3X2T0_9HYPH</name>
<protein>
    <recommendedName>
        <fullName evidence="3">General secretion pathway protein H</fullName>
    </recommendedName>
</protein>
<accession>A0ABV3X2T0</accession>
<gene>
    <name evidence="1" type="ORF">V1479_25020</name>
</gene>
<keyword evidence="2" id="KW-1185">Reference proteome</keyword>
<sequence>MLDLVLTLAVIALAAYVLMPVPSNSLSQNDVKADAVRAAAIFRQARTDAIRGRASTDVVVDAMEGLIEGAGEPLEVHEGIRLVWSTSNQCPVDAGRRALRFLPDGRSCGGVLTLAGAGYETRLRVDWLTGRVELASQ</sequence>
<evidence type="ECO:0000313" key="1">
    <source>
        <dbReference type="EMBL" id="MEX4010574.1"/>
    </source>
</evidence>
<proteinExistence type="predicted"/>
<dbReference type="EMBL" id="JAZHFV010000016">
    <property type="protein sequence ID" value="MEX4010574.1"/>
    <property type="molecule type" value="Genomic_DNA"/>
</dbReference>
<comment type="caution">
    <text evidence="1">The sequence shown here is derived from an EMBL/GenBank/DDBJ whole genome shotgun (WGS) entry which is preliminary data.</text>
</comment>
<organism evidence="1 2">
    <name type="scientific">Neoaquamicrobium sediminum</name>
    <dbReference type="NCBI Taxonomy" id="1849104"/>
    <lineage>
        <taxon>Bacteria</taxon>
        <taxon>Pseudomonadati</taxon>
        <taxon>Pseudomonadota</taxon>
        <taxon>Alphaproteobacteria</taxon>
        <taxon>Hyphomicrobiales</taxon>
        <taxon>Phyllobacteriaceae</taxon>
        <taxon>Neoaquamicrobium</taxon>
    </lineage>
</organism>
<evidence type="ECO:0008006" key="3">
    <source>
        <dbReference type="Google" id="ProtNLM"/>
    </source>
</evidence>
<dbReference type="RefSeq" id="WP_368805235.1">
    <property type="nucleotide sequence ID" value="NZ_JAZHFV010000016.1"/>
</dbReference>
<reference evidence="1 2" key="1">
    <citation type="submission" date="2024-01" db="EMBL/GenBank/DDBJ databases">
        <title>New evidence supports the origin of RcGTA from prophage.</title>
        <authorList>
            <person name="Xu Y."/>
            <person name="Liu B."/>
            <person name="Chen F."/>
        </authorList>
    </citation>
    <scope>NUCLEOTIDE SEQUENCE [LARGE SCALE GENOMIC DNA]</scope>
    <source>
        <strain evidence="1 2">CBW1107-2</strain>
    </source>
</reference>